<dbReference type="PROSITE" id="PS00211">
    <property type="entry name" value="ABC_TRANSPORTER_1"/>
    <property type="match status" value="1"/>
</dbReference>
<dbReference type="InterPro" id="IPR027417">
    <property type="entry name" value="P-loop_NTPase"/>
</dbReference>
<comment type="subcellular location">
    <subcellularLocation>
        <location evidence="1">Cell membrane</location>
        <topology evidence="1">Peripheral membrane protein</topology>
    </subcellularLocation>
</comment>
<dbReference type="RefSeq" id="WP_197989644.1">
    <property type="nucleotide sequence ID" value="NZ_JACYXC010000001.1"/>
</dbReference>
<accession>A0ABS0NLY9</accession>
<protein>
    <submittedName>
        <fullName evidence="8">ABC transporter ATP-binding protein</fullName>
    </submittedName>
</protein>
<sequence length="361" mass="37671">MDNGESVIEAAGVWRRYSGGFAAVRGVSFSVRRGEIFALLGTNGAGKTSTVELLEGLARPAEGAVRVLGHDPFDRRDLVRPRTGVMLQEGGFPSELTVAETIRMWAGCTSGARPEGEALELVGLAGRRRVRVKQLSGGERRRLDLALALLGRPEVLFLDEPTTGLDAEGRRDTWALVRALRDSGTTTLLTTHYLEEAEELADRLAILHEGRVAATGRVAEVVAGHPSRISFQLPEGYFLGDLPPLAPLGVTGHEISGRRVLLRTGDLQRTATGLLLWAREARVELAALDARTASLEEVFLRIATGAAAGSPGGADTGEQPAREGALSPAAAVPGAGTAPPAGAAPPGDAAALPGARGGGRA</sequence>
<dbReference type="InterPro" id="IPR017871">
    <property type="entry name" value="ABC_transporter-like_CS"/>
</dbReference>
<keyword evidence="5" id="KW-0046">Antibiotic resistance</keyword>
<evidence type="ECO:0000313" key="9">
    <source>
        <dbReference type="Proteomes" id="UP000807371"/>
    </source>
</evidence>
<evidence type="ECO:0000259" key="7">
    <source>
        <dbReference type="PROSITE" id="PS50893"/>
    </source>
</evidence>
<dbReference type="Proteomes" id="UP000807371">
    <property type="component" value="Unassembled WGS sequence"/>
</dbReference>
<evidence type="ECO:0000256" key="6">
    <source>
        <dbReference type="SAM" id="MobiDB-lite"/>
    </source>
</evidence>
<dbReference type="SMART" id="SM00382">
    <property type="entry name" value="AAA"/>
    <property type="match status" value="1"/>
</dbReference>
<dbReference type="SUPFAM" id="SSF52540">
    <property type="entry name" value="P-loop containing nucleoside triphosphate hydrolases"/>
    <property type="match status" value="1"/>
</dbReference>
<keyword evidence="3" id="KW-0547">Nucleotide-binding</keyword>
<evidence type="ECO:0000256" key="3">
    <source>
        <dbReference type="ARBA" id="ARBA00022741"/>
    </source>
</evidence>
<feature type="region of interest" description="Disordered" evidence="6">
    <location>
        <begin position="308"/>
        <end position="361"/>
    </location>
</feature>
<proteinExistence type="predicted"/>
<evidence type="ECO:0000256" key="1">
    <source>
        <dbReference type="ARBA" id="ARBA00004202"/>
    </source>
</evidence>
<dbReference type="InterPro" id="IPR003439">
    <property type="entry name" value="ABC_transporter-like_ATP-bd"/>
</dbReference>
<keyword evidence="2" id="KW-0813">Transport</keyword>
<dbReference type="Pfam" id="PF00005">
    <property type="entry name" value="ABC_tran"/>
    <property type="match status" value="1"/>
</dbReference>
<evidence type="ECO:0000256" key="2">
    <source>
        <dbReference type="ARBA" id="ARBA00022448"/>
    </source>
</evidence>
<dbReference type="InterPro" id="IPR003593">
    <property type="entry name" value="AAA+_ATPase"/>
</dbReference>
<evidence type="ECO:0000256" key="5">
    <source>
        <dbReference type="ARBA" id="ARBA00023251"/>
    </source>
</evidence>
<comment type="caution">
    <text evidence="8">The sequence shown here is derived from an EMBL/GenBank/DDBJ whole genome shotgun (WGS) entry which is preliminary data.</text>
</comment>
<dbReference type="GO" id="GO:0005524">
    <property type="term" value="F:ATP binding"/>
    <property type="evidence" value="ECO:0007669"/>
    <property type="project" value="UniProtKB-KW"/>
</dbReference>
<evidence type="ECO:0000313" key="8">
    <source>
        <dbReference type="EMBL" id="MBH5336203.1"/>
    </source>
</evidence>
<dbReference type="PANTHER" id="PTHR42711:SF17">
    <property type="entry name" value="ABC TRANSPORTER ATP-BINDING PROTEIN"/>
    <property type="match status" value="1"/>
</dbReference>
<name>A0ABS0NLY9_9ACTN</name>
<dbReference type="PROSITE" id="PS50893">
    <property type="entry name" value="ABC_TRANSPORTER_2"/>
    <property type="match status" value="1"/>
</dbReference>
<dbReference type="PANTHER" id="PTHR42711">
    <property type="entry name" value="ABC TRANSPORTER ATP-BINDING PROTEIN"/>
    <property type="match status" value="1"/>
</dbReference>
<keyword evidence="9" id="KW-1185">Reference proteome</keyword>
<organism evidence="8 9">
    <name type="scientific">Streptomyces pactum</name>
    <dbReference type="NCBI Taxonomy" id="68249"/>
    <lineage>
        <taxon>Bacteria</taxon>
        <taxon>Bacillati</taxon>
        <taxon>Actinomycetota</taxon>
        <taxon>Actinomycetes</taxon>
        <taxon>Kitasatosporales</taxon>
        <taxon>Streptomycetaceae</taxon>
        <taxon>Streptomyces</taxon>
    </lineage>
</organism>
<dbReference type="EMBL" id="JACYXC010000001">
    <property type="protein sequence ID" value="MBH5336203.1"/>
    <property type="molecule type" value="Genomic_DNA"/>
</dbReference>
<dbReference type="CDD" id="cd03230">
    <property type="entry name" value="ABC_DR_subfamily_A"/>
    <property type="match status" value="1"/>
</dbReference>
<feature type="domain" description="ABC transporter" evidence="7">
    <location>
        <begin position="8"/>
        <end position="234"/>
    </location>
</feature>
<reference evidence="8 9" key="1">
    <citation type="submission" date="2020-09" db="EMBL/GenBank/DDBJ databases">
        <title>Biosynthesis of the nuclear factor of activated T cells inhibitor NFAT-133 and its congeners in Streptomyces pactum.</title>
        <authorList>
            <person name="Zhou W."/>
            <person name="Posri P."/>
            <person name="Abugrain M.E."/>
            <person name="Weisberg A.J."/>
            <person name="Chang J.H."/>
            <person name="Mahmud T."/>
        </authorList>
    </citation>
    <scope>NUCLEOTIDE SEQUENCE [LARGE SCALE GENOMIC DNA]</scope>
    <source>
        <strain evidence="8 9">ATCC 27456</strain>
    </source>
</reference>
<dbReference type="Gene3D" id="3.40.50.300">
    <property type="entry name" value="P-loop containing nucleotide triphosphate hydrolases"/>
    <property type="match status" value="1"/>
</dbReference>
<keyword evidence="4 8" id="KW-0067">ATP-binding</keyword>
<gene>
    <name evidence="8" type="ORF">IHE55_15975</name>
</gene>
<evidence type="ECO:0000256" key="4">
    <source>
        <dbReference type="ARBA" id="ARBA00022840"/>
    </source>
</evidence>
<feature type="compositionally biased region" description="Low complexity" evidence="6">
    <location>
        <begin position="328"/>
        <end position="354"/>
    </location>
</feature>
<dbReference type="InterPro" id="IPR050763">
    <property type="entry name" value="ABC_transporter_ATP-binding"/>
</dbReference>